<evidence type="ECO:0000256" key="6">
    <source>
        <dbReference type="SAM" id="Phobius"/>
    </source>
</evidence>
<keyword evidence="8" id="KW-1185">Reference proteome</keyword>
<gene>
    <name evidence="7" type="ORF">N7494_012480</name>
</gene>
<accession>A0AAD6GBR2</accession>
<dbReference type="Pfam" id="PF07690">
    <property type="entry name" value="MFS_1"/>
    <property type="match status" value="1"/>
</dbReference>
<sequence>MSTMSAETQPHRDEKSPEMGTVARDGLVGVQSPTEDRTGLADLDGIKRNWTLRSLIVIWISAGLMAFVIVLNNQSSSTFTAYAASGFSSAPLVGTIAVVQAVIASACLQPLARFADLYGRLEMFLFCILLTTIGLIMLSSSASLGVYAGAQVFWVFGLEGITLMLQIFAGDSSDLHNRAIMNAIPYAPSFITAWIAGPFAASVLKISWRWGFGIFAILIPIIGIPLALALFHSKRKATKQQKSQGTYKPRNHLTNIKKLDLIGLILFAAGLSLLLVPITLAARTANTWKAGHIIAMIVIGCVCLIAFVVWEIMWAPWPMMSMRLLKSRTVIFGIAASLIDYTALYLLQDYIVSYELVAAQLSTKAATNIAILIPFAAVPGQFASAFLVKYTKRYKWVTVSGYALNLLGLGLSYKYINGHDHLGALVVSQLILGFGEGIINTMQLGMQAAVNQDDMAAVTALSTASIGVGSAIGGAVAGGVWTAILPRRLREYLPSDALADLAEIEGSIEVAAGYPWGSPTRNAINHSYTSTFRLMLLIALILEVFALGSALLIQDLNVKTVDDSREYKGIVIGKTGAIDTLKGKIHVKRDEDAGNGVVPAEQATRET</sequence>
<evidence type="ECO:0000313" key="7">
    <source>
        <dbReference type="EMBL" id="KAJ5525830.1"/>
    </source>
</evidence>
<feature type="transmembrane region" description="Helical" evidence="6">
    <location>
        <begin position="210"/>
        <end position="231"/>
    </location>
</feature>
<feature type="transmembrane region" description="Helical" evidence="6">
    <location>
        <begin position="534"/>
        <end position="553"/>
    </location>
</feature>
<feature type="transmembrane region" description="Helical" evidence="6">
    <location>
        <begin position="422"/>
        <end position="439"/>
    </location>
</feature>
<keyword evidence="4 6" id="KW-0472">Membrane</keyword>
<dbReference type="AlphaFoldDB" id="A0AAD6GBR2"/>
<keyword evidence="2 6" id="KW-0812">Transmembrane</keyword>
<protein>
    <recommendedName>
        <fullName evidence="9">Major facilitator superfamily (MFS) profile domain-containing protein</fullName>
    </recommendedName>
</protein>
<dbReference type="PANTHER" id="PTHR23501:SF87">
    <property type="entry name" value="SIDEROPHORE IRON TRANSPORTER 2"/>
    <property type="match status" value="1"/>
</dbReference>
<evidence type="ECO:0000256" key="4">
    <source>
        <dbReference type="ARBA" id="ARBA00023136"/>
    </source>
</evidence>
<comment type="caution">
    <text evidence="7">The sequence shown here is derived from an EMBL/GenBank/DDBJ whole genome shotgun (WGS) entry which is preliminary data.</text>
</comment>
<evidence type="ECO:0008006" key="9">
    <source>
        <dbReference type="Google" id="ProtNLM"/>
    </source>
</evidence>
<keyword evidence="3 6" id="KW-1133">Transmembrane helix</keyword>
<feature type="transmembrane region" description="Helical" evidence="6">
    <location>
        <begin position="293"/>
        <end position="317"/>
    </location>
</feature>
<feature type="transmembrane region" description="Helical" evidence="6">
    <location>
        <begin position="367"/>
        <end position="387"/>
    </location>
</feature>
<reference evidence="7 8" key="1">
    <citation type="journal article" date="2023" name="IMA Fungus">
        <title>Comparative genomic study of the Penicillium genus elucidates a diverse pangenome and 15 lateral gene transfer events.</title>
        <authorList>
            <person name="Petersen C."/>
            <person name="Sorensen T."/>
            <person name="Nielsen M.R."/>
            <person name="Sondergaard T.E."/>
            <person name="Sorensen J.L."/>
            <person name="Fitzpatrick D.A."/>
            <person name="Frisvad J.C."/>
            <person name="Nielsen K.L."/>
        </authorList>
    </citation>
    <scope>NUCLEOTIDE SEQUENCE [LARGE SCALE GENOMIC DNA]</scope>
    <source>
        <strain evidence="7 8">IBT 35679</strain>
    </source>
</reference>
<evidence type="ECO:0000256" key="5">
    <source>
        <dbReference type="SAM" id="MobiDB-lite"/>
    </source>
</evidence>
<dbReference type="GO" id="GO:0005886">
    <property type="term" value="C:plasma membrane"/>
    <property type="evidence" value="ECO:0007669"/>
    <property type="project" value="TreeGrafter"/>
</dbReference>
<feature type="transmembrane region" description="Helical" evidence="6">
    <location>
        <begin position="460"/>
        <end position="484"/>
    </location>
</feature>
<name>A0AAD6GBR2_9EURO</name>
<dbReference type="Gene3D" id="1.20.1250.20">
    <property type="entry name" value="MFS general substrate transporter like domains"/>
    <property type="match status" value="2"/>
</dbReference>
<feature type="transmembrane region" description="Helical" evidence="6">
    <location>
        <begin position="50"/>
        <end position="71"/>
    </location>
</feature>
<dbReference type="SUPFAM" id="SSF103473">
    <property type="entry name" value="MFS general substrate transporter"/>
    <property type="match status" value="1"/>
</dbReference>
<evidence type="ECO:0000256" key="3">
    <source>
        <dbReference type="ARBA" id="ARBA00022989"/>
    </source>
</evidence>
<dbReference type="GO" id="GO:0015343">
    <property type="term" value="F:siderophore-iron transmembrane transporter activity"/>
    <property type="evidence" value="ECO:0007669"/>
    <property type="project" value="TreeGrafter"/>
</dbReference>
<evidence type="ECO:0000313" key="8">
    <source>
        <dbReference type="Proteomes" id="UP001220324"/>
    </source>
</evidence>
<comment type="subcellular location">
    <subcellularLocation>
        <location evidence="1">Membrane</location>
        <topology evidence="1">Multi-pass membrane protein</topology>
    </subcellularLocation>
</comment>
<feature type="transmembrane region" description="Helical" evidence="6">
    <location>
        <begin position="329"/>
        <end position="347"/>
    </location>
</feature>
<feature type="transmembrane region" description="Helical" evidence="6">
    <location>
        <begin position="152"/>
        <end position="171"/>
    </location>
</feature>
<evidence type="ECO:0000256" key="1">
    <source>
        <dbReference type="ARBA" id="ARBA00004141"/>
    </source>
</evidence>
<dbReference type="EMBL" id="JAQIZZ010000008">
    <property type="protein sequence ID" value="KAJ5525830.1"/>
    <property type="molecule type" value="Genomic_DNA"/>
</dbReference>
<dbReference type="InterPro" id="IPR011701">
    <property type="entry name" value="MFS"/>
</dbReference>
<dbReference type="InterPro" id="IPR036259">
    <property type="entry name" value="MFS_trans_sf"/>
</dbReference>
<feature type="region of interest" description="Disordered" evidence="5">
    <location>
        <begin position="1"/>
        <end position="33"/>
    </location>
</feature>
<organism evidence="7 8">
    <name type="scientific">Penicillium frequentans</name>
    <dbReference type="NCBI Taxonomy" id="3151616"/>
    <lineage>
        <taxon>Eukaryota</taxon>
        <taxon>Fungi</taxon>
        <taxon>Dikarya</taxon>
        <taxon>Ascomycota</taxon>
        <taxon>Pezizomycotina</taxon>
        <taxon>Eurotiomycetes</taxon>
        <taxon>Eurotiomycetidae</taxon>
        <taxon>Eurotiales</taxon>
        <taxon>Aspergillaceae</taxon>
        <taxon>Penicillium</taxon>
    </lineage>
</organism>
<evidence type="ECO:0000256" key="2">
    <source>
        <dbReference type="ARBA" id="ARBA00022692"/>
    </source>
</evidence>
<proteinExistence type="predicted"/>
<feature type="transmembrane region" description="Helical" evidence="6">
    <location>
        <begin position="123"/>
        <end position="146"/>
    </location>
</feature>
<feature type="transmembrane region" description="Helical" evidence="6">
    <location>
        <begin position="183"/>
        <end position="204"/>
    </location>
</feature>
<dbReference type="Proteomes" id="UP001220324">
    <property type="component" value="Unassembled WGS sequence"/>
</dbReference>
<feature type="transmembrane region" description="Helical" evidence="6">
    <location>
        <begin position="259"/>
        <end position="281"/>
    </location>
</feature>
<dbReference type="PANTHER" id="PTHR23501">
    <property type="entry name" value="MAJOR FACILITATOR SUPERFAMILY"/>
    <property type="match status" value="1"/>
</dbReference>
<feature type="transmembrane region" description="Helical" evidence="6">
    <location>
        <begin position="91"/>
        <end position="111"/>
    </location>
</feature>